<organism evidence="2 3">
    <name type="scientific">Staphylococcus hominis</name>
    <dbReference type="NCBI Taxonomy" id="1290"/>
    <lineage>
        <taxon>Bacteria</taxon>
        <taxon>Bacillati</taxon>
        <taxon>Bacillota</taxon>
        <taxon>Bacilli</taxon>
        <taxon>Bacillales</taxon>
        <taxon>Staphylococcaceae</taxon>
        <taxon>Staphylococcus</taxon>
    </lineage>
</organism>
<sequence>MKIKQIYFYDGTPFLVVENKDGELNYPKEQWTDIAPPDGLYAPIHFDGKKWIGTSYEEWLEQQPKFEVEEVPDDKDVLIADLTLQLMETQNTVVNLQNDMANLTLQVLESDINA</sequence>
<keyword evidence="1" id="KW-0175">Coiled coil</keyword>
<name>A0A8X8GTT3_STAHO</name>
<reference evidence="2 3" key="1">
    <citation type="submission" date="2022-06" db="EMBL/GenBank/DDBJ databases">
        <title>Staphylococcus hominis ShoR14 genome sequence.</title>
        <authorList>
            <person name="Yeo C.C."/>
            <person name="Chew C.H."/>
            <person name="Che Hamzah A.M."/>
            <person name="Al-Trad E.I."/>
        </authorList>
    </citation>
    <scope>NUCLEOTIDE SEQUENCE [LARGE SCALE GENOMIC DNA]</scope>
    <source>
        <strain evidence="2 3">ShoR14</strain>
    </source>
</reference>
<feature type="coiled-coil region" evidence="1">
    <location>
        <begin position="79"/>
        <end position="106"/>
    </location>
</feature>
<proteinExistence type="predicted"/>
<keyword evidence="3" id="KW-1185">Reference proteome</keyword>
<evidence type="ECO:0000313" key="3">
    <source>
        <dbReference type="Proteomes" id="UP000665944"/>
    </source>
</evidence>
<evidence type="ECO:0000313" key="2">
    <source>
        <dbReference type="EMBL" id="MCM5673569.1"/>
    </source>
</evidence>
<accession>A0A8X8GTT3</accession>
<dbReference type="RefSeq" id="WP_017175539.1">
    <property type="nucleotide sequence ID" value="NZ_JAGHKT020000068.1"/>
</dbReference>
<comment type="caution">
    <text evidence="2">The sequence shown here is derived from an EMBL/GenBank/DDBJ whole genome shotgun (WGS) entry which is preliminary data.</text>
</comment>
<dbReference type="Proteomes" id="UP000665944">
    <property type="component" value="Unassembled WGS sequence"/>
</dbReference>
<dbReference type="EMBL" id="JAGHKT020000068">
    <property type="protein sequence ID" value="MCM5673569.1"/>
    <property type="molecule type" value="Genomic_DNA"/>
</dbReference>
<protein>
    <submittedName>
        <fullName evidence="2">Uncharacterized protein</fullName>
    </submittedName>
</protein>
<gene>
    <name evidence="2" type="ORF">J7T32_012645</name>
</gene>
<evidence type="ECO:0000256" key="1">
    <source>
        <dbReference type="SAM" id="Coils"/>
    </source>
</evidence>
<dbReference type="AlphaFoldDB" id="A0A8X8GTT3"/>